<proteinExistence type="predicted"/>
<dbReference type="EMBL" id="ABJB010621404">
    <property type="status" value="NOT_ANNOTATED_CDS"/>
    <property type="molecule type" value="Genomic_DNA"/>
</dbReference>
<evidence type="ECO:0000313" key="2">
    <source>
        <dbReference type="EnsemblMetazoa" id="ISCW018388-PA"/>
    </source>
</evidence>
<sequence length="115" mass="11463">MDHPLEATLALDQPLAQASLEDITEVTGAVARVVALFLEGRVVLVVDSVATAAARAASAVEAMDPVKVATAVKGASEEVITAALAAAKVATPAAAWEADLVADLTVGSEVDSVVG</sequence>
<dbReference type="PaxDb" id="6945-B7PF20"/>
<dbReference type="EMBL" id="DS698911">
    <property type="protein sequence ID" value="EEC05192.1"/>
    <property type="molecule type" value="Genomic_DNA"/>
</dbReference>
<dbReference type="EnsemblMetazoa" id="ISCW018388-RA">
    <property type="protein sequence ID" value="ISCW018388-PA"/>
    <property type="gene ID" value="ISCW018388"/>
</dbReference>
<accession>B7PF20</accession>
<dbReference type="VEuPathDB" id="VectorBase:ISCW018388"/>
<name>B7PF20_IXOSC</name>
<evidence type="ECO:0000313" key="1">
    <source>
        <dbReference type="EMBL" id="EEC05192.1"/>
    </source>
</evidence>
<keyword evidence="3" id="KW-1185">Reference proteome</keyword>
<protein>
    <submittedName>
        <fullName evidence="1 2">Uncharacterized protein</fullName>
    </submittedName>
</protein>
<organism>
    <name type="scientific">Ixodes scapularis</name>
    <name type="common">Black-legged tick</name>
    <name type="synonym">Deer tick</name>
    <dbReference type="NCBI Taxonomy" id="6945"/>
    <lineage>
        <taxon>Eukaryota</taxon>
        <taxon>Metazoa</taxon>
        <taxon>Ecdysozoa</taxon>
        <taxon>Arthropoda</taxon>
        <taxon>Chelicerata</taxon>
        <taxon>Arachnida</taxon>
        <taxon>Acari</taxon>
        <taxon>Parasitiformes</taxon>
        <taxon>Ixodida</taxon>
        <taxon>Ixodoidea</taxon>
        <taxon>Ixodidae</taxon>
        <taxon>Ixodinae</taxon>
        <taxon>Ixodes</taxon>
    </lineage>
</organism>
<dbReference type="HOGENOM" id="CLU_2111506_0_0_1"/>
<evidence type="ECO:0000313" key="3">
    <source>
        <dbReference type="Proteomes" id="UP000001555"/>
    </source>
</evidence>
<reference evidence="1 3" key="1">
    <citation type="submission" date="2008-03" db="EMBL/GenBank/DDBJ databases">
        <title>Annotation of Ixodes scapularis.</title>
        <authorList>
            <consortium name="Ixodes scapularis Genome Project Consortium"/>
            <person name="Caler E."/>
            <person name="Hannick L.I."/>
            <person name="Bidwell S."/>
            <person name="Joardar V."/>
            <person name="Thiagarajan M."/>
            <person name="Amedeo P."/>
            <person name="Galinsky K.J."/>
            <person name="Schobel S."/>
            <person name="Inman J."/>
            <person name="Hostetler J."/>
            <person name="Miller J."/>
            <person name="Hammond M."/>
            <person name="Megy K."/>
            <person name="Lawson D."/>
            <person name="Kodira C."/>
            <person name="Sutton G."/>
            <person name="Meyer J."/>
            <person name="Hill C.A."/>
            <person name="Birren B."/>
            <person name="Nene V."/>
            <person name="Collins F."/>
            <person name="Alarcon-Chaidez F."/>
            <person name="Wikel S."/>
            <person name="Strausberg R."/>
        </authorList>
    </citation>
    <scope>NUCLEOTIDE SEQUENCE [LARGE SCALE GENOMIC DNA]</scope>
    <source>
        <strain evidence="3">Wikel</strain>
        <strain evidence="1">Wikel colony</strain>
    </source>
</reference>
<dbReference type="InParanoid" id="B7PF20"/>
<dbReference type="AlphaFoldDB" id="B7PF20"/>
<gene>
    <name evidence="2" type="primary">8051496</name>
    <name evidence="1" type="ORF">IscW_ISCW018388</name>
</gene>
<dbReference type="Proteomes" id="UP000001555">
    <property type="component" value="Unassembled WGS sequence"/>
</dbReference>
<reference evidence="2" key="2">
    <citation type="submission" date="2020-05" db="UniProtKB">
        <authorList>
            <consortium name="EnsemblMetazoa"/>
        </authorList>
    </citation>
    <scope>IDENTIFICATION</scope>
    <source>
        <strain evidence="2">wikel</strain>
    </source>
</reference>
<dbReference type="VEuPathDB" id="VectorBase:ISCI018388"/>